<feature type="region of interest" description="Disordered" evidence="1">
    <location>
        <begin position="28"/>
        <end position="49"/>
    </location>
</feature>
<dbReference type="EMBL" id="LWDX02017749">
    <property type="protein sequence ID" value="OEL33742.1"/>
    <property type="molecule type" value="Genomic_DNA"/>
</dbReference>
<evidence type="ECO:0000313" key="2">
    <source>
        <dbReference type="EMBL" id="OEL33742.1"/>
    </source>
</evidence>
<keyword evidence="3" id="KW-1185">Reference proteome</keyword>
<gene>
    <name evidence="2" type="ORF">BAE44_0005240</name>
</gene>
<organism evidence="2 3">
    <name type="scientific">Dichanthelium oligosanthes</name>
    <dbReference type="NCBI Taxonomy" id="888268"/>
    <lineage>
        <taxon>Eukaryota</taxon>
        <taxon>Viridiplantae</taxon>
        <taxon>Streptophyta</taxon>
        <taxon>Embryophyta</taxon>
        <taxon>Tracheophyta</taxon>
        <taxon>Spermatophyta</taxon>
        <taxon>Magnoliopsida</taxon>
        <taxon>Liliopsida</taxon>
        <taxon>Poales</taxon>
        <taxon>Poaceae</taxon>
        <taxon>PACMAD clade</taxon>
        <taxon>Panicoideae</taxon>
        <taxon>Panicodae</taxon>
        <taxon>Paniceae</taxon>
        <taxon>Dichantheliinae</taxon>
        <taxon>Dichanthelium</taxon>
    </lineage>
</organism>
<evidence type="ECO:0000313" key="3">
    <source>
        <dbReference type="Proteomes" id="UP000095767"/>
    </source>
</evidence>
<accession>A0A1E5W8N1</accession>
<evidence type="ECO:0000256" key="1">
    <source>
        <dbReference type="SAM" id="MobiDB-lite"/>
    </source>
</evidence>
<proteinExistence type="predicted"/>
<comment type="caution">
    <text evidence="2">The sequence shown here is derived from an EMBL/GenBank/DDBJ whole genome shotgun (WGS) entry which is preliminary data.</text>
</comment>
<sequence length="81" mass="9198">MLRQLKALRDEMFRGHYYVHDAIRCRAASGGGDQPKDGDDDEKGEGMMNSRVFTLSRFNPAKRVRFPPVIQIPGRGRHLAV</sequence>
<dbReference type="AlphaFoldDB" id="A0A1E5W8N1"/>
<reference evidence="2 3" key="1">
    <citation type="submission" date="2016-09" db="EMBL/GenBank/DDBJ databases">
        <title>The draft genome of Dichanthelium oligosanthes: A C3 panicoid grass species.</title>
        <authorList>
            <person name="Studer A.J."/>
            <person name="Schnable J.C."/>
            <person name="Brutnell T.P."/>
        </authorList>
    </citation>
    <scope>NUCLEOTIDE SEQUENCE [LARGE SCALE GENOMIC DNA]</scope>
    <source>
        <strain evidence="3">cv. Kellogg 1175</strain>
        <tissue evidence="2">Leaf</tissue>
    </source>
</reference>
<dbReference type="Proteomes" id="UP000095767">
    <property type="component" value="Unassembled WGS sequence"/>
</dbReference>
<protein>
    <submittedName>
        <fullName evidence="2">Uncharacterized protein</fullName>
    </submittedName>
</protein>
<name>A0A1E5W8N1_9POAL</name>